<dbReference type="Gene3D" id="3.40.309.10">
    <property type="entry name" value="Aldehyde Dehydrogenase, Chain A, domain 2"/>
    <property type="match status" value="1"/>
</dbReference>
<dbReference type="EMBL" id="GDJX01016537">
    <property type="protein sequence ID" value="JAT51399.1"/>
    <property type="molecule type" value="Transcribed_RNA"/>
</dbReference>
<feature type="domain" description="Aldehyde dehydrogenase" evidence="5">
    <location>
        <begin position="28"/>
        <end position="487"/>
    </location>
</feature>
<evidence type="ECO:0000256" key="1">
    <source>
        <dbReference type="ARBA" id="ARBA00009986"/>
    </source>
</evidence>
<evidence type="ECO:0000256" key="2">
    <source>
        <dbReference type="ARBA" id="ARBA00023002"/>
    </source>
</evidence>
<dbReference type="InterPro" id="IPR016162">
    <property type="entry name" value="Ald_DH_N"/>
</dbReference>
<dbReference type="Pfam" id="PF00171">
    <property type="entry name" value="Aldedh"/>
    <property type="match status" value="1"/>
</dbReference>
<dbReference type="InterPro" id="IPR016160">
    <property type="entry name" value="Ald_DH_CS_CYS"/>
</dbReference>
<dbReference type="InterPro" id="IPR016161">
    <property type="entry name" value="Ald_DH/histidinol_DH"/>
</dbReference>
<sequence length="495" mass="54115">MTPTEIIELPTGQKVEINTGLFINNEFVESIDGKRFETINPSTGKVITTVAEASANDIDNAVNVAENAFEKVWKHVPSSERGRLLYKLADLIRRDLKILAAIESLDNGKAFGVAQMIDLPIVIQTFEYFAGFSEKINGEVIDSSDDKFLYTRREPIGVVGCIIPFNFPLCMLSWKLAPALITGNVVILKPAEQTPLSALYFAKLIKEAGFPPGVVNICPGWAEAGKAIASHMKIGKVAFTGSTAVGKSILRAASTSNMKKLTLELGGKSPTIIFASADLEEAVKWTHMGIFFNSGQCCTAGSRVYVEESIYDKFLEKFKEHAASIKIGDPFNKETFQGPQVSKEQFDSVMAYIETGKNEGATLEMGGERHGDQGYYIKPTIFTNVNESMKIMQEEIFGPVVAIDKFKTVDEAIERAHMTNYGLAAAVFTKDITKAISVANKLKAGTVWVNCYNLTHASAPFGGYKESGHGRENGKNVLDSYTEVKTVCVNLNLPI</sequence>
<evidence type="ECO:0000313" key="6">
    <source>
        <dbReference type="EMBL" id="JAT51399.1"/>
    </source>
</evidence>
<accession>A0A1D1Y9T6</accession>
<keyword evidence="2 4" id="KW-0560">Oxidoreductase</keyword>
<dbReference type="PROSITE" id="PS00070">
    <property type="entry name" value="ALDEHYDE_DEHYDR_CYS"/>
    <property type="match status" value="1"/>
</dbReference>
<dbReference type="Gene3D" id="3.40.605.10">
    <property type="entry name" value="Aldehyde Dehydrogenase, Chain A, domain 1"/>
    <property type="match status" value="1"/>
</dbReference>
<dbReference type="PANTHER" id="PTHR11699">
    <property type="entry name" value="ALDEHYDE DEHYDROGENASE-RELATED"/>
    <property type="match status" value="1"/>
</dbReference>
<proteinExistence type="inferred from homology"/>
<organism evidence="6">
    <name type="scientific">Anthurium amnicola</name>
    <dbReference type="NCBI Taxonomy" id="1678845"/>
    <lineage>
        <taxon>Eukaryota</taxon>
        <taxon>Viridiplantae</taxon>
        <taxon>Streptophyta</taxon>
        <taxon>Embryophyta</taxon>
        <taxon>Tracheophyta</taxon>
        <taxon>Spermatophyta</taxon>
        <taxon>Magnoliopsida</taxon>
        <taxon>Liliopsida</taxon>
        <taxon>Araceae</taxon>
        <taxon>Pothoideae</taxon>
        <taxon>Potheae</taxon>
        <taxon>Anthurium</taxon>
    </lineage>
</organism>
<dbReference type="GO" id="GO:0016620">
    <property type="term" value="F:oxidoreductase activity, acting on the aldehyde or oxo group of donors, NAD or NADP as acceptor"/>
    <property type="evidence" value="ECO:0007669"/>
    <property type="project" value="InterPro"/>
</dbReference>
<evidence type="ECO:0000259" key="5">
    <source>
        <dbReference type="Pfam" id="PF00171"/>
    </source>
</evidence>
<dbReference type="FunFam" id="3.40.605.10:FF:000026">
    <property type="entry name" value="Aldehyde dehydrogenase, putative"/>
    <property type="match status" value="1"/>
</dbReference>
<dbReference type="AlphaFoldDB" id="A0A1D1Y9T6"/>
<dbReference type="FunFam" id="3.40.605.10:FF:000050">
    <property type="entry name" value="Aldehyde dehydrogenase, mitochondrial"/>
    <property type="match status" value="1"/>
</dbReference>
<evidence type="ECO:0000256" key="3">
    <source>
        <dbReference type="PROSITE-ProRule" id="PRU10007"/>
    </source>
</evidence>
<protein>
    <submittedName>
        <fullName evidence="6">Aldehyde dehydrogenase</fullName>
    </submittedName>
</protein>
<evidence type="ECO:0000256" key="4">
    <source>
        <dbReference type="RuleBase" id="RU003345"/>
    </source>
</evidence>
<name>A0A1D1Y9T6_9ARAE</name>
<dbReference type="PROSITE" id="PS00687">
    <property type="entry name" value="ALDEHYDE_DEHYDR_GLU"/>
    <property type="match status" value="1"/>
</dbReference>
<dbReference type="InterPro" id="IPR029510">
    <property type="entry name" value="Ald_DH_CS_GLU"/>
</dbReference>
<reference evidence="6" key="1">
    <citation type="submission" date="2015-07" db="EMBL/GenBank/DDBJ databases">
        <title>Transcriptome Assembly of Anthurium amnicola.</title>
        <authorList>
            <person name="Suzuki J."/>
        </authorList>
    </citation>
    <scope>NUCLEOTIDE SEQUENCE</scope>
</reference>
<comment type="similarity">
    <text evidence="1 4">Belongs to the aldehyde dehydrogenase family.</text>
</comment>
<dbReference type="InterPro" id="IPR015590">
    <property type="entry name" value="Aldehyde_DH_dom"/>
</dbReference>
<dbReference type="InterPro" id="IPR016163">
    <property type="entry name" value="Ald_DH_C"/>
</dbReference>
<feature type="active site" evidence="3">
    <location>
        <position position="264"/>
    </location>
</feature>
<gene>
    <name evidence="6" type="primary">ALTA10_1</name>
    <name evidence="6" type="ORF">g.7205</name>
</gene>
<dbReference type="FunFam" id="3.40.309.10:FF:000001">
    <property type="entry name" value="Mitochondrial aldehyde dehydrogenase 2"/>
    <property type="match status" value="1"/>
</dbReference>
<dbReference type="CDD" id="cd07091">
    <property type="entry name" value="ALDH_F1-2_Ald2-like"/>
    <property type="match status" value="1"/>
</dbReference>
<dbReference type="SUPFAM" id="SSF53720">
    <property type="entry name" value="ALDH-like"/>
    <property type="match status" value="1"/>
</dbReference>